<organism evidence="2 3">
    <name type="scientific">Eumeta variegata</name>
    <name type="common">Bagworm moth</name>
    <name type="synonym">Eumeta japonica</name>
    <dbReference type="NCBI Taxonomy" id="151549"/>
    <lineage>
        <taxon>Eukaryota</taxon>
        <taxon>Metazoa</taxon>
        <taxon>Ecdysozoa</taxon>
        <taxon>Arthropoda</taxon>
        <taxon>Hexapoda</taxon>
        <taxon>Insecta</taxon>
        <taxon>Pterygota</taxon>
        <taxon>Neoptera</taxon>
        <taxon>Endopterygota</taxon>
        <taxon>Lepidoptera</taxon>
        <taxon>Glossata</taxon>
        <taxon>Ditrysia</taxon>
        <taxon>Tineoidea</taxon>
        <taxon>Psychidae</taxon>
        <taxon>Oiketicinae</taxon>
        <taxon>Eumeta</taxon>
    </lineage>
</organism>
<comment type="caution">
    <text evidence="2">The sequence shown here is derived from an EMBL/GenBank/DDBJ whole genome shotgun (WGS) entry which is preliminary data.</text>
</comment>
<dbReference type="STRING" id="151549.A0A4C1TEE3"/>
<dbReference type="OrthoDB" id="10060000at2759"/>
<sequence length="243" mass="26754">MATQLHQPPPGSLQYGPGPKDRHPWPHLALRLCRYSHRCLLLPLIHHHRWQLVHRHHHKFCWRIGTIKFRFPCMLNIAFLFCNKHTNSHQQPQLQPGAPSASPSASPSVPPASTPGGMGPSSGPSPHVPTATVPSPYLRQELHHHQHQHTHLHQHQQLLPTALAAAPPPAPAPLFPPPLFKDIPKIAAVESPFYRTGIGLPGYTGYTPAGLIHPGLGGATPFMPPSHLTSFAPRYADSKMLSF</sequence>
<reference evidence="2 3" key="1">
    <citation type="journal article" date="2019" name="Commun. Biol.">
        <title>The bagworm genome reveals a unique fibroin gene that provides high tensile strength.</title>
        <authorList>
            <person name="Kono N."/>
            <person name="Nakamura H."/>
            <person name="Ohtoshi R."/>
            <person name="Tomita M."/>
            <person name="Numata K."/>
            <person name="Arakawa K."/>
        </authorList>
    </citation>
    <scope>NUCLEOTIDE SEQUENCE [LARGE SCALE GENOMIC DNA]</scope>
</reference>
<dbReference type="AlphaFoldDB" id="A0A4C1TEE3"/>
<accession>A0A4C1TEE3</accession>
<protein>
    <submittedName>
        <fullName evidence="2">Uncharacterized protein</fullName>
    </submittedName>
</protein>
<keyword evidence="3" id="KW-1185">Reference proteome</keyword>
<feature type="compositionally biased region" description="Low complexity" evidence="1">
    <location>
        <begin position="90"/>
        <end position="107"/>
    </location>
</feature>
<proteinExistence type="predicted"/>
<gene>
    <name evidence="2" type="ORF">EVAR_71663_1</name>
</gene>
<feature type="region of interest" description="Disordered" evidence="1">
    <location>
        <begin position="1"/>
        <end position="20"/>
    </location>
</feature>
<evidence type="ECO:0000313" key="2">
    <source>
        <dbReference type="EMBL" id="GBP11767.1"/>
    </source>
</evidence>
<dbReference type="EMBL" id="BGZK01009292">
    <property type="protein sequence ID" value="GBP11767.1"/>
    <property type="molecule type" value="Genomic_DNA"/>
</dbReference>
<name>A0A4C1TEE3_EUMVA</name>
<evidence type="ECO:0000256" key="1">
    <source>
        <dbReference type="SAM" id="MobiDB-lite"/>
    </source>
</evidence>
<feature type="region of interest" description="Disordered" evidence="1">
    <location>
        <begin position="88"/>
        <end position="133"/>
    </location>
</feature>
<evidence type="ECO:0000313" key="3">
    <source>
        <dbReference type="Proteomes" id="UP000299102"/>
    </source>
</evidence>
<dbReference type="Proteomes" id="UP000299102">
    <property type="component" value="Unassembled WGS sequence"/>
</dbReference>